<gene>
    <name evidence="1" type="ORF">CYCCA115_LOCUS9195</name>
</gene>
<accession>A0AAD2CVR8</accession>
<evidence type="ECO:0000313" key="1">
    <source>
        <dbReference type="EMBL" id="CAJ1945049.1"/>
    </source>
</evidence>
<dbReference type="EMBL" id="CAKOGP040001324">
    <property type="protein sequence ID" value="CAJ1945049.1"/>
    <property type="molecule type" value="Genomic_DNA"/>
</dbReference>
<comment type="caution">
    <text evidence="1">The sequence shown here is derived from an EMBL/GenBank/DDBJ whole genome shotgun (WGS) entry which is preliminary data.</text>
</comment>
<sequence>MSGFPIYTDGAEMMDALIWRRQSCSDIMGPNATILEEDLPFLDGRVNGTVYFNEYPTILFPDPTGGDSCWRIFCGFSQSTANDYQPCLEDAQLGLVEVSLDTFVEIKDVYCE</sequence>
<dbReference type="Proteomes" id="UP001295423">
    <property type="component" value="Unassembled WGS sequence"/>
</dbReference>
<protein>
    <submittedName>
        <fullName evidence="1">Uncharacterized protein</fullName>
    </submittedName>
</protein>
<proteinExistence type="predicted"/>
<reference evidence="1" key="1">
    <citation type="submission" date="2023-08" db="EMBL/GenBank/DDBJ databases">
        <authorList>
            <person name="Audoor S."/>
            <person name="Bilcke G."/>
        </authorList>
    </citation>
    <scope>NUCLEOTIDE SEQUENCE</scope>
</reference>
<organism evidence="1 2">
    <name type="scientific">Cylindrotheca closterium</name>
    <dbReference type="NCBI Taxonomy" id="2856"/>
    <lineage>
        <taxon>Eukaryota</taxon>
        <taxon>Sar</taxon>
        <taxon>Stramenopiles</taxon>
        <taxon>Ochrophyta</taxon>
        <taxon>Bacillariophyta</taxon>
        <taxon>Bacillariophyceae</taxon>
        <taxon>Bacillariophycidae</taxon>
        <taxon>Bacillariales</taxon>
        <taxon>Bacillariaceae</taxon>
        <taxon>Cylindrotheca</taxon>
    </lineage>
</organism>
<keyword evidence="2" id="KW-1185">Reference proteome</keyword>
<name>A0AAD2CVR8_9STRA</name>
<dbReference type="AlphaFoldDB" id="A0AAD2CVR8"/>
<evidence type="ECO:0000313" key="2">
    <source>
        <dbReference type="Proteomes" id="UP001295423"/>
    </source>
</evidence>